<dbReference type="PANTHER" id="PTHR43153:SF1">
    <property type="entry name" value="ELECTRON TRANSFER FLAVOPROTEIN SUBUNIT ALPHA, MITOCHONDRIAL"/>
    <property type="match status" value="1"/>
</dbReference>
<dbReference type="GO" id="GO:0009055">
    <property type="term" value="F:electron transfer activity"/>
    <property type="evidence" value="ECO:0007669"/>
    <property type="project" value="InterPro"/>
</dbReference>
<evidence type="ECO:0000256" key="4">
    <source>
        <dbReference type="ARBA" id="ARBA00022827"/>
    </source>
</evidence>
<dbReference type="InterPro" id="IPR029035">
    <property type="entry name" value="DHS-like_NAD/FAD-binding_dom"/>
</dbReference>
<protein>
    <submittedName>
        <fullName evidence="7">Electron transfer flavoprotein subunit alpha/FixB family protein</fullName>
    </submittedName>
</protein>
<dbReference type="RefSeq" id="WP_220619411.1">
    <property type="nucleotide sequence ID" value="NZ_RKLR01000006.1"/>
</dbReference>
<evidence type="ECO:0000256" key="5">
    <source>
        <dbReference type="ARBA" id="ARBA00022982"/>
    </source>
</evidence>
<dbReference type="Pfam" id="PF00766">
    <property type="entry name" value="ETF_alpha"/>
    <property type="match status" value="1"/>
</dbReference>
<dbReference type="AlphaFoldDB" id="A0AAW4PVS6"/>
<dbReference type="Gene3D" id="3.40.50.1220">
    <property type="entry name" value="TPP-binding domain"/>
    <property type="match status" value="1"/>
</dbReference>
<keyword evidence="4" id="KW-0274">FAD</keyword>
<dbReference type="EMBL" id="RKLR01000006">
    <property type="protein sequence ID" value="MBX0324463.1"/>
    <property type="molecule type" value="Genomic_DNA"/>
</dbReference>
<dbReference type="SUPFAM" id="SSF52467">
    <property type="entry name" value="DHS-like NAD/FAD-binding domain"/>
    <property type="match status" value="1"/>
</dbReference>
<evidence type="ECO:0000313" key="7">
    <source>
        <dbReference type="EMBL" id="MBX0324463.1"/>
    </source>
</evidence>
<dbReference type="PROSITE" id="PS00696">
    <property type="entry name" value="ETF_ALPHA"/>
    <property type="match status" value="1"/>
</dbReference>
<keyword evidence="8" id="KW-1185">Reference proteome</keyword>
<comment type="caution">
    <text evidence="7">The sequence shown here is derived from an EMBL/GenBank/DDBJ whole genome shotgun (WGS) entry which is preliminary data.</text>
</comment>
<dbReference type="SMART" id="SM00893">
    <property type="entry name" value="ETF"/>
    <property type="match status" value="1"/>
</dbReference>
<evidence type="ECO:0000313" key="8">
    <source>
        <dbReference type="Proteomes" id="UP001430377"/>
    </source>
</evidence>
<dbReference type="InterPro" id="IPR014729">
    <property type="entry name" value="Rossmann-like_a/b/a_fold"/>
</dbReference>
<dbReference type="SUPFAM" id="SSF52402">
    <property type="entry name" value="Adenine nucleotide alpha hydrolases-like"/>
    <property type="match status" value="1"/>
</dbReference>
<keyword evidence="5" id="KW-0249">Electron transport</keyword>
<dbReference type="PANTHER" id="PTHR43153">
    <property type="entry name" value="ELECTRON TRANSFER FLAVOPROTEIN ALPHA"/>
    <property type="match status" value="1"/>
</dbReference>
<dbReference type="Gene3D" id="3.40.50.620">
    <property type="entry name" value="HUPs"/>
    <property type="match status" value="1"/>
</dbReference>
<dbReference type="GO" id="GO:0033539">
    <property type="term" value="P:fatty acid beta-oxidation using acyl-CoA dehydrogenase"/>
    <property type="evidence" value="ECO:0007669"/>
    <property type="project" value="TreeGrafter"/>
</dbReference>
<dbReference type="Pfam" id="PF01012">
    <property type="entry name" value="ETF"/>
    <property type="match status" value="1"/>
</dbReference>
<dbReference type="GO" id="GO:0050660">
    <property type="term" value="F:flavin adenine dinucleotide binding"/>
    <property type="evidence" value="ECO:0007669"/>
    <property type="project" value="InterPro"/>
</dbReference>
<organism evidence="7 8">
    <name type="scientific">Haloarcula rubra</name>
    <dbReference type="NCBI Taxonomy" id="2487747"/>
    <lineage>
        <taxon>Archaea</taxon>
        <taxon>Methanobacteriati</taxon>
        <taxon>Methanobacteriota</taxon>
        <taxon>Stenosarchaea group</taxon>
        <taxon>Halobacteria</taxon>
        <taxon>Halobacteriales</taxon>
        <taxon>Haloarculaceae</taxon>
        <taxon>Haloarcula</taxon>
    </lineage>
</organism>
<keyword evidence="2" id="KW-0813">Transport</keyword>
<dbReference type="PIRSF" id="PIRSF000089">
    <property type="entry name" value="Electra_flavoP_a"/>
    <property type="match status" value="1"/>
</dbReference>
<dbReference type="InterPro" id="IPR014730">
    <property type="entry name" value="ETF_a/b_N"/>
</dbReference>
<dbReference type="Proteomes" id="UP001430377">
    <property type="component" value="Unassembled WGS sequence"/>
</dbReference>
<evidence type="ECO:0000256" key="1">
    <source>
        <dbReference type="ARBA" id="ARBA00005817"/>
    </source>
</evidence>
<comment type="similarity">
    <text evidence="1">Belongs to the ETF alpha-subunit/FixB family.</text>
</comment>
<name>A0AAW4PVS6_9EURY</name>
<feature type="domain" description="Electron transfer flavoprotein alpha/beta-subunit N-terminal" evidence="6">
    <location>
        <begin position="2"/>
        <end position="187"/>
    </location>
</feature>
<accession>A0AAW4PVS6</accession>
<dbReference type="InterPro" id="IPR018206">
    <property type="entry name" value="ETF_asu_C_CS"/>
</dbReference>
<dbReference type="InterPro" id="IPR001308">
    <property type="entry name" value="ETF_a/FixB"/>
</dbReference>
<evidence type="ECO:0000256" key="2">
    <source>
        <dbReference type="ARBA" id="ARBA00022448"/>
    </source>
</evidence>
<gene>
    <name evidence="7" type="ORF">EGH21_15645</name>
</gene>
<dbReference type="InterPro" id="IPR014731">
    <property type="entry name" value="ETF_asu_C"/>
</dbReference>
<proteinExistence type="inferred from homology"/>
<evidence type="ECO:0000256" key="3">
    <source>
        <dbReference type="ARBA" id="ARBA00022630"/>
    </source>
</evidence>
<keyword evidence="3" id="KW-0285">Flavoprotein</keyword>
<evidence type="ECO:0000259" key="6">
    <source>
        <dbReference type="SMART" id="SM00893"/>
    </source>
</evidence>
<reference evidence="7 8" key="1">
    <citation type="submission" date="2021-06" db="EMBL/GenBank/DDBJ databases">
        <title>Halomicroarcula sp. a new haloarchaeum isolated from saline soil.</title>
        <authorList>
            <person name="Duran-Viseras A."/>
            <person name="Sanchez-Porro C."/>
            <person name="Ventosa A."/>
        </authorList>
    </citation>
    <scope>NUCLEOTIDE SEQUENCE [LARGE SCALE GENOMIC DNA]</scope>
    <source>
        <strain evidence="7 8">F13</strain>
    </source>
</reference>
<sequence>MILAFVEHTGGTPTEPSLEALTLARELAADTASRLDAVVFGAEGAATADHLGTYGVETVHHADDERLDTYAPEAWAESVGQLVDTEGPEAVVAPGTDRGQEVLAHVGAKRDLPVVSNCLDVEAGETYELARQRWGGSLVEHAVLDSETKLLTAAEHEFSPSEADTVTAPTVRPFTLELDESDFRVSVDRVEESDTTGVALGEARVVVGGGRGVGGPDDYDKLETLADRLGGTVGASRAAVNEGWRPHEDQIGQTGAKISPDLYIACGISGAVQHMVGCKGADNILAINTDPEAAIMQKADYAVVGDLHEVVPELNAALGKEP</sequence>